<evidence type="ECO:0000313" key="2">
    <source>
        <dbReference type="EMBL" id="CAK9187920.1"/>
    </source>
</evidence>
<dbReference type="InterPro" id="IPR050942">
    <property type="entry name" value="F-box_BR-signaling"/>
</dbReference>
<evidence type="ECO:0000313" key="3">
    <source>
        <dbReference type="Proteomes" id="UP001642360"/>
    </source>
</evidence>
<evidence type="ECO:0000259" key="1">
    <source>
        <dbReference type="Pfam" id="PF03478"/>
    </source>
</evidence>
<feature type="domain" description="KIB1-4 beta-propeller" evidence="1">
    <location>
        <begin position="58"/>
        <end position="324"/>
    </location>
</feature>
<gene>
    <name evidence="2" type="ORF">ILEXP_LOCUS58534</name>
</gene>
<dbReference type="EMBL" id="CAUOFW020010202">
    <property type="protein sequence ID" value="CAK9187920.1"/>
    <property type="molecule type" value="Genomic_DNA"/>
</dbReference>
<protein>
    <recommendedName>
        <fullName evidence="1">KIB1-4 beta-propeller domain-containing protein</fullName>
    </recommendedName>
</protein>
<name>A0ABC8V3I9_9AQUA</name>
<dbReference type="PANTHER" id="PTHR44259">
    <property type="entry name" value="OS07G0183000 PROTEIN-RELATED"/>
    <property type="match status" value="1"/>
</dbReference>
<comment type="caution">
    <text evidence="2">The sequence shown here is derived from an EMBL/GenBank/DDBJ whole genome shotgun (WGS) entry which is preliminary data.</text>
</comment>
<dbReference type="Proteomes" id="UP001642360">
    <property type="component" value="Unassembled WGS sequence"/>
</dbReference>
<accession>A0ABC8V3I9</accession>
<reference evidence="2 3" key="1">
    <citation type="submission" date="2024-02" db="EMBL/GenBank/DDBJ databases">
        <authorList>
            <person name="Vignale AGUSTIN F."/>
            <person name="Sosa J E."/>
            <person name="Modenutti C."/>
        </authorList>
    </citation>
    <scope>NUCLEOTIDE SEQUENCE [LARGE SCALE GENOMIC DNA]</scope>
</reference>
<dbReference type="InterPro" id="IPR005174">
    <property type="entry name" value="KIB1-4_b-propeller"/>
</dbReference>
<organism evidence="2 3">
    <name type="scientific">Ilex paraguariensis</name>
    <name type="common">yerba mate</name>
    <dbReference type="NCBI Taxonomy" id="185542"/>
    <lineage>
        <taxon>Eukaryota</taxon>
        <taxon>Viridiplantae</taxon>
        <taxon>Streptophyta</taxon>
        <taxon>Embryophyta</taxon>
        <taxon>Tracheophyta</taxon>
        <taxon>Spermatophyta</taxon>
        <taxon>Magnoliopsida</taxon>
        <taxon>eudicotyledons</taxon>
        <taxon>Gunneridae</taxon>
        <taxon>Pentapetalae</taxon>
        <taxon>asterids</taxon>
        <taxon>campanulids</taxon>
        <taxon>Aquifoliales</taxon>
        <taxon>Aquifoliaceae</taxon>
        <taxon>Ilex</taxon>
    </lineage>
</organism>
<dbReference type="Pfam" id="PF03478">
    <property type="entry name" value="Beta-prop_KIB1-4"/>
    <property type="match status" value="1"/>
</dbReference>
<dbReference type="PANTHER" id="PTHR44259:SF114">
    <property type="entry name" value="OS06G0707300 PROTEIN"/>
    <property type="match status" value="1"/>
</dbReference>
<keyword evidence="3" id="KW-1185">Reference proteome</keyword>
<sequence length="334" mass="37542">MQEISFFSMTIQRIVLMTEISEVIESAKRSQAPDTPSQFMVPHCCHYNNSTEDFSCCFNISSNKFHHLSQLDAQGKRICGSSGGWLIIVGNNLEIFMLNPLTRAQIQLPSVSSFLDQADASMQVLGKASTVLIHKAILVSNPAGNLEGYSVMVIYGDSRKLGFHKEGDHSWTSLQDAGSFYDDAVLCDKVLYAVNECGKVNAIRELGNSPVVEEMVPPWFFQGNKVYLVELDEELYIVIRFLEQSPDFGYRTRNFKVYEVDFYVKLHDRIRGIGEWAIFLGHNQSASLSTRRVEGLKENCIYFTDDNTDGYKDGIFGGHDTGVFHLDDGSIEPL</sequence>
<dbReference type="AlphaFoldDB" id="A0ABC8V3I9"/>
<proteinExistence type="predicted"/>